<dbReference type="InterPro" id="IPR001623">
    <property type="entry name" value="DnaJ_domain"/>
</dbReference>
<name>A0A1M4Z1D1_9FLAO</name>
<evidence type="ECO:0000313" key="2">
    <source>
        <dbReference type="EMBL" id="SHF11871.1"/>
    </source>
</evidence>
<dbReference type="Gene3D" id="1.10.287.110">
    <property type="entry name" value="DnaJ domain"/>
    <property type="match status" value="1"/>
</dbReference>
<dbReference type="AlphaFoldDB" id="A0A1M4Z1D1"/>
<accession>A0A1M4Z1D1</accession>
<gene>
    <name evidence="2" type="ORF">SAMN03080594_102658</name>
</gene>
<dbReference type="SUPFAM" id="SSF46565">
    <property type="entry name" value="Chaperone J-domain"/>
    <property type="match status" value="1"/>
</dbReference>
<dbReference type="EMBL" id="FQUX01000002">
    <property type="protein sequence ID" value="SHF11871.1"/>
    <property type="molecule type" value="Genomic_DNA"/>
</dbReference>
<feature type="domain" description="J" evidence="1">
    <location>
        <begin position="41"/>
        <end position="113"/>
    </location>
</feature>
<dbReference type="Pfam" id="PF13619">
    <property type="entry name" value="KTSC"/>
    <property type="match status" value="1"/>
</dbReference>
<reference evidence="3" key="1">
    <citation type="submission" date="2016-11" db="EMBL/GenBank/DDBJ databases">
        <authorList>
            <person name="Varghese N."/>
            <person name="Submissions S."/>
        </authorList>
    </citation>
    <scope>NUCLEOTIDE SEQUENCE [LARGE SCALE GENOMIC DNA]</scope>
    <source>
        <strain evidence="3">DSM 17539</strain>
    </source>
</reference>
<keyword evidence="3" id="KW-1185">Reference proteome</keyword>
<protein>
    <submittedName>
        <fullName evidence="2">KTSC domain-containing protein</fullName>
    </submittedName>
</protein>
<organism evidence="2 3">
    <name type="scientific">Arenibacter palladensis</name>
    <dbReference type="NCBI Taxonomy" id="237373"/>
    <lineage>
        <taxon>Bacteria</taxon>
        <taxon>Pseudomonadati</taxon>
        <taxon>Bacteroidota</taxon>
        <taxon>Flavobacteriia</taxon>
        <taxon>Flavobacteriales</taxon>
        <taxon>Flavobacteriaceae</taxon>
        <taxon>Arenibacter</taxon>
    </lineage>
</organism>
<sequence length="184" mass="21755">MFNEKPINTDGLFLFYKYIGMCEIRRSFAPCKNIIMKRINEYKKLFGIEKEIDLKVLKKSYRDLVKEWHPDKFQEGDSKREEAEINSRKIIDGYHFLVSIAPETKAANLEAYTETITNSGIADYHHKGLLLEITFMDGSTYEYFGVTKQVYIKMVNSNTVNRFAKRMIYPKYNYRQSKKQLQEA</sequence>
<dbReference type="SMART" id="SM00271">
    <property type="entry name" value="DnaJ"/>
    <property type="match status" value="1"/>
</dbReference>
<dbReference type="InterPro" id="IPR025309">
    <property type="entry name" value="KTSC_dom"/>
</dbReference>
<dbReference type="CDD" id="cd06257">
    <property type="entry name" value="DnaJ"/>
    <property type="match status" value="1"/>
</dbReference>
<proteinExistence type="predicted"/>
<dbReference type="InterPro" id="IPR036869">
    <property type="entry name" value="J_dom_sf"/>
</dbReference>
<dbReference type="Proteomes" id="UP000184406">
    <property type="component" value="Unassembled WGS sequence"/>
</dbReference>
<evidence type="ECO:0000313" key="3">
    <source>
        <dbReference type="Proteomes" id="UP000184406"/>
    </source>
</evidence>
<evidence type="ECO:0000259" key="1">
    <source>
        <dbReference type="PROSITE" id="PS50076"/>
    </source>
</evidence>
<dbReference type="PROSITE" id="PS50076">
    <property type="entry name" value="DNAJ_2"/>
    <property type="match status" value="1"/>
</dbReference>